<keyword evidence="3" id="KW-1015">Disulfide bond</keyword>
<organism evidence="7 8">
    <name type="scientific">Dyadobacter fermentans</name>
    <dbReference type="NCBI Taxonomy" id="94254"/>
    <lineage>
        <taxon>Bacteria</taxon>
        <taxon>Pseudomonadati</taxon>
        <taxon>Bacteroidota</taxon>
        <taxon>Cytophagia</taxon>
        <taxon>Cytophagales</taxon>
        <taxon>Spirosomataceae</taxon>
        <taxon>Dyadobacter</taxon>
    </lineage>
</organism>
<evidence type="ECO:0000313" key="8">
    <source>
        <dbReference type="Proteomes" id="UP001264980"/>
    </source>
</evidence>
<dbReference type="PANTHER" id="PTHR42852:SF6">
    <property type="entry name" value="THIOL:DISULFIDE INTERCHANGE PROTEIN DSBE"/>
    <property type="match status" value="1"/>
</dbReference>
<comment type="caution">
    <text evidence="7">The sequence shown here is derived from an EMBL/GenBank/DDBJ whole genome shotgun (WGS) entry which is preliminary data.</text>
</comment>
<keyword evidence="2" id="KW-0201">Cytochrome c-type biogenesis</keyword>
<dbReference type="InterPro" id="IPR013766">
    <property type="entry name" value="Thioredoxin_domain"/>
</dbReference>
<dbReference type="InterPro" id="IPR000866">
    <property type="entry name" value="AhpC/TSA"/>
</dbReference>
<feature type="chain" id="PRO_5046904116" evidence="5">
    <location>
        <begin position="21"/>
        <end position="474"/>
    </location>
</feature>
<proteinExistence type="predicted"/>
<evidence type="ECO:0000256" key="2">
    <source>
        <dbReference type="ARBA" id="ARBA00022748"/>
    </source>
</evidence>
<evidence type="ECO:0000256" key="3">
    <source>
        <dbReference type="ARBA" id="ARBA00023157"/>
    </source>
</evidence>
<dbReference type="CDD" id="cd02966">
    <property type="entry name" value="TlpA_like_family"/>
    <property type="match status" value="1"/>
</dbReference>
<feature type="signal peptide" evidence="5">
    <location>
        <begin position="1"/>
        <end position="20"/>
    </location>
</feature>
<accession>A0ABU1QUQ1</accession>
<dbReference type="EMBL" id="JAVDTI010000002">
    <property type="protein sequence ID" value="MDR6804889.1"/>
    <property type="molecule type" value="Genomic_DNA"/>
</dbReference>
<evidence type="ECO:0000256" key="5">
    <source>
        <dbReference type="SAM" id="SignalP"/>
    </source>
</evidence>
<dbReference type="PROSITE" id="PS51352">
    <property type="entry name" value="THIOREDOXIN_2"/>
    <property type="match status" value="1"/>
</dbReference>
<keyword evidence="4" id="KW-0676">Redox-active center</keyword>
<dbReference type="Pfam" id="PF00578">
    <property type="entry name" value="AhpC-TSA"/>
    <property type="match status" value="1"/>
</dbReference>
<dbReference type="InterPro" id="IPR036249">
    <property type="entry name" value="Thioredoxin-like_sf"/>
</dbReference>
<protein>
    <submittedName>
        <fullName evidence="7">Peroxiredoxin</fullName>
    </submittedName>
</protein>
<dbReference type="Proteomes" id="UP001264980">
    <property type="component" value="Unassembled WGS sequence"/>
</dbReference>
<evidence type="ECO:0000256" key="1">
    <source>
        <dbReference type="ARBA" id="ARBA00004196"/>
    </source>
</evidence>
<comment type="subcellular location">
    <subcellularLocation>
        <location evidence="1">Cell envelope</location>
    </subcellularLocation>
</comment>
<dbReference type="Gene3D" id="3.40.30.10">
    <property type="entry name" value="Glutaredoxin"/>
    <property type="match status" value="1"/>
</dbReference>
<keyword evidence="8" id="KW-1185">Reference proteome</keyword>
<sequence>MKILFVWCLAVLFSVHLASAGRVQLRGHARNAAEENLQCTVVSNNLGSNPVGVVIPMKGGDFGYQFDITESTFLSFSDGTNYFGGFVEPGDSIVIAYDRLDFANSISYTGKGREKFVIVHSMMDFKRMARTIAAAAKGRRYPVDDMFAAIDSLKDDVQQRIDLAAKSMSAESHKQLLGALAATQQQAKQSGLVAVFGDSYSNIMANHREKLSEASIAQMKKLLDYDEAFYDSRFYVDAVKSLASMYLEDNIQPITDNFEDRKYQLLVEMLPRKLRTPVLFMTLKWDITTAPGELNERVVLRAAELLADSRWKQHILDLLAARSLLRSGDKAPEFSVQNLSGEKINLASFRGKTVYLDFWFASCGPCHALFKSIAPVKKHFEHDERVVFLTVSVDNEMTWKRAISKFGVKGYHAFTENKLREHPIIQSYHVTVYPTTYIIDPTGRIHAIQAANNPDMLRKQIEEAIAATFPYHSR</sequence>
<dbReference type="SUPFAM" id="SSF52833">
    <property type="entry name" value="Thioredoxin-like"/>
    <property type="match status" value="1"/>
</dbReference>
<reference evidence="7 8" key="1">
    <citation type="submission" date="2023-07" db="EMBL/GenBank/DDBJ databases">
        <title>Sorghum-associated microbial communities from plants grown in Nebraska, USA.</title>
        <authorList>
            <person name="Schachtman D."/>
        </authorList>
    </citation>
    <scope>NUCLEOTIDE SEQUENCE [LARGE SCALE GENOMIC DNA]</scope>
    <source>
        <strain evidence="7 8">BE57</strain>
    </source>
</reference>
<keyword evidence="5" id="KW-0732">Signal</keyword>
<dbReference type="RefSeq" id="WP_309982155.1">
    <property type="nucleotide sequence ID" value="NZ_JAVDTI010000002.1"/>
</dbReference>
<dbReference type="InterPro" id="IPR050553">
    <property type="entry name" value="Thioredoxin_ResA/DsbE_sf"/>
</dbReference>
<evidence type="ECO:0000256" key="4">
    <source>
        <dbReference type="ARBA" id="ARBA00023284"/>
    </source>
</evidence>
<feature type="domain" description="Thioredoxin" evidence="6">
    <location>
        <begin position="325"/>
        <end position="466"/>
    </location>
</feature>
<gene>
    <name evidence="7" type="ORF">J2W84_001935</name>
</gene>
<dbReference type="PANTHER" id="PTHR42852">
    <property type="entry name" value="THIOL:DISULFIDE INTERCHANGE PROTEIN DSBE"/>
    <property type="match status" value="1"/>
</dbReference>
<evidence type="ECO:0000259" key="6">
    <source>
        <dbReference type="PROSITE" id="PS51352"/>
    </source>
</evidence>
<name>A0ABU1QUQ1_9BACT</name>
<evidence type="ECO:0000313" key="7">
    <source>
        <dbReference type="EMBL" id="MDR6804889.1"/>
    </source>
</evidence>